<dbReference type="PATRIC" id="fig|28037.233.peg.1570"/>
<name>A0A139PPN7_STRMT</name>
<comment type="caution">
    <text evidence="1">The sequence shown here is derived from an EMBL/GenBank/DDBJ whole genome shotgun (WGS) entry which is preliminary data.</text>
</comment>
<evidence type="ECO:0000313" key="2">
    <source>
        <dbReference type="Proteomes" id="UP000070458"/>
    </source>
</evidence>
<dbReference type="Proteomes" id="UP000070458">
    <property type="component" value="Unassembled WGS sequence"/>
</dbReference>
<reference evidence="1 2" key="1">
    <citation type="submission" date="2016-01" db="EMBL/GenBank/DDBJ databases">
        <title>Highly variable Streptococcus oralis are common among viridans streptococci isolated from primates.</title>
        <authorList>
            <person name="Denapaite D."/>
            <person name="Rieger M."/>
            <person name="Koendgen S."/>
            <person name="Brueckner R."/>
            <person name="Ochigava I."/>
            <person name="Kappeler P."/>
            <person name="Maetz-Rensing K."/>
            <person name="Leendertz F."/>
            <person name="Hakenbeck R."/>
        </authorList>
    </citation>
    <scope>NUCLEOTIDE SEQUENCE [LARGE SCALE GENOMIC DNA]</scope>
    <source>
        <strain evidence="1 2">DD26</strain>
    </source>
</reference>
<evidence type="ECO:0000313" key="1">
    <source>
        <dbReference type="EMBL" id="KXT92203.1"/>
    </source>
</evidence>
<dbReference type="GO" id="GO:0016740">
    <property type="term" value="F:transferase activity"/>
    <property type="evidence" value="ECO:0007669"/>
    <property type="project" value="UniProtKB-KW"/>
</dbReference>
<proteinExistence type="predicted"/>
<dbReference type="EMBL" id="LQOD01000309">
    <property type="protein sequence ID" value="KXT92203.1"/>
    <property type="molecule type" value="Genomic_DNA"/>
</dbReference>
<dbReference type="AlphaFoldDB" id="A0A139PPN7"/>
<accession>A0A139PPN7</accession>
<sequence length="352" mass="41862">MDYNEGTIWDKDIKRGVIHYLSRKLRTVKMVEWLDVNGRVLSKDYYQINGWKYKQDILDQEGKTIFIQYYSPEGVLLMIEDTENHLFTIFENDVTQIFNEEQLWQNCLSRMNADRDVVVIGDQSIAQYLQKENTIACYLGQEILSEKEIQDWLMYVDYLYIYHYSVFHSLSDNDKVRHLSPLYPPKNIRNGHRALIVTHTQEVEKIEALVENLPMLDFHIAAITAMGGRLTDLWEKENVFLYPGILEHQFQSLLETCTLYLDINHDIEILNAVEEALEKGMLLLGFEETCHRREFIYFDYLYENSDVSHMIEDIKKIIFSEEEYDLAIQRQLQFIHASSKDYYRKVFQREGI</sequence>
<organism evidence="1 2">
    <name type="scientific">Streptococcus mitis</name>
    <dbReference type="NCBI Taxonomy" id="28037"/>
    <lineage>
        <taxon>Bacteria</taxon>
        <taxon>Bacillati</taxon>
        <taxon>Bacillota</taxon>
        <taxon>Bacilli</taxon>
        <taxon>Lactobacillales</taxon>
        <taxon>Streptococcaceae</taxon>
        <taxon>Streptococcus</taxon>
        <taxon>Streptococcus mitis group</taxon>
    </lineage>
</organism>
<keyword evidence="1" id="KW-0808">Transferase</keyword>
<gene>
    <name evidence="1" type="ORF">SMIDD26_01336</name>
</gene>
<protein>
    <submittedName>
        <fullName evidence="1">GftB: Glycosyl transferase, family 8</fullName>
    </submittedName>
</protein>
<dbReference type="OrthoDB" id="2206886at2"/>